<sequence length="175" mass="18591">MTAVTGGLIGSKPVEPGCCAAYAARMRSVFVFPAGERAETVATLDRHLLRGGDDWVLEGKLWIGFVTGRDFGGIFWDRGPDDVALVEAAVGSLPGWGLQIDVSGRIDGAAEVGYAVAMLLERGGVAVDDYSAHPWTLPEIESGTVVDGLRFFDHRAWCGIHCTHPPVPGEKGDPT</sequence>
<evidence type="ECO:0000313" key="1">
    <source>
        <dbReference type="EMBL" id="GIG04189.1"/>
    </source>
</evidence>
<accession>A0A8J3P589</accession>
<dbReference type="RefSeq" id="WP_203688759.1">
    <property type="nucleotide sequence ID" value="NZ_BAAALC010000011.1"/>
</dbReference>
<name>A0A8J3P589_9ACTN</name>
<dbReference type="AlphaFoldDB" id="A0A8J3P589"/>
<reference evidence="1 2" key="1">
    <citation type="submission" date="2021-01" db="EMBL/GenBank/DDBJ databases">
        <title>Whole genome shotgun sequence of Catellatospora coxensis NBRC 107359.</title>
        <authorList>
            <person name="Komaki H."/>
            <person name="Tamura T."/>
        </authorList>
    </citation>
    <scope>NUCLEOTIDE SEQUENCE [LARGE SCALE GENOMIC DNA]</scope>
    <source>
        <strain evidence="1 2">NBRC 107359</strain>
    </source>
</reference>
<comment type="caution">
    <text evidence="1">The sequence shown here is derived from an EMBL/GenBank/DDBJ whole genome shotgun (WGS) entry which is preliminary data.</text>
</comment>
<gene>
    <name evidence="1" type="ORF">Cco03nite_08890</name>
</gene>
<protein>
    <submittedName>
        <fullName evidence="1">Uncharacterized protein</fullName>
    </submittedName>
</protein>
<organism evidence="1 2">
    <name type="scientific">Catellatospora coxensis</name>
    <dbReference type="NCBI Taxonomy" id="310354"/>
    <lineage>
        <taxon>Bacteria</taxon>
        <taxon>Bacillati</taxon>
        <taxon>Actinomycetota</taxon>
        <taxon>Actinomycetes</taxon>
        <taxon>Micromonosporales</taxon>
        <taxon>Micromonosporaceae</taxon>
        <taxon>Catellatospora</taxon>
    </lineage>
</organism>
<dbReference type="EMBL" id="BONI01000005">
    <property type="protein sequence ID" value="GIG04189.1"/>
    <property type="molecule type" value="Genomic_DNA"/>
</dbReference>
<keyword evidence="2" id="KW-1185">Reference proteome</keyword>
<proteinExistence type="predicted"/>
<dbReference type="Proteomes" id="UP000630887">
    <property type="component" value="Unassembled WGS sequence"/>
</dbReference>
<evidence type="ECO:0000313" key="2">
    <source>
        <dbReference type="Proteomes" id="UP000630887"/>
    </source>
</evidence>